<feature type="compositionally biased region" description="Low complexity" evidence="3">
    <location>
        <begin position="62"/>
        <end position="78"/>
    </location>
</feature>
<feature type="compositionally biased region" description="Basic and acidic residues" evidence="3">
    <location>
        <begin position="50"/>
        <end position="59"/>
    </location>
</feature>
<dbReference type="Pfam" id="PF06428">
    <property type="entry name" value="Sec2p"/>
    <property type="match status" value="1"/>
</dbReference>
<evidence type="ECO:0000313" key="6">
    <source>
        <dbReference type="Proteomes" id="UP000298138"/>
    </source>
</evidence>
<dbReference type="STRING" id="341454.A0A4S2N7I0"/>
<evidence type="ECO:0000256" key="1">
    <source>
        <dbReference type="ARBA" id="ARBA00023054"/>
    </source>
</evidence>
<keyword evidence="1 2" id="KW-0175">Coiled coil</keyword>
<organism evidence="5 6">
    <name type="scientific">Ascodesmis nigricans</name>
    <dbReference type="NCBI Taxonomy" id="341454"/>
    <lineage>
        <taxon>Eukaryota</taxon>
        <taxon>Fungi</taxon>
        <taxon>Dikarya</taxon>
        <taxon>Ascomycota</taxon>
        <taxon>Pezizomycotina</taxon>
        <taxon>Pezizomycetes</taxon>
        <taxon>Pezizales</taxon>
        <taxon>Ascodesmidaceae</taxon>
        <taxon>Ascodesmis</taxon>
    </lineage>
</organism>
<keyword evidence="6" id="KW-1185">Reference proteome</keyword>
<dbReference type="InterPro" id="IPR040351">
    <property type="entry name" value="RAB3IL/RAB3IP/Sec2"/>
</dbReference>
<dbReference type="PANTHER" id="PTHR14430">
    <property type="entry name" value="RABIN3-RELATED"/>
    <property type="match status" value="1"/>
</dbReference>
<name>A0A4S2N7I0_9PEZI</name>
<dbReference type="Gene3D" id="6.10.140.910">
    <property type="match status" value="1"/>
</dbReference>
<evidence type="ECO:0000256" key="2">
    <source>
        <dbReference type="SAM" id="Coils"/>
    </source>
</evidence>
<proteinExistence type="predicted"/>
<dbReference type="OrthoDB" id="5560525at2759"/>
<dbReference type="GO" id="GO:0005085">
    <property type="term" value="F:guanyl-nucleotide exchange factor activity"/>
    <property type="evidence" value="ECO:0007669"/>
    <property type="project" value="InterPro"/>
</dbReference>
<accession>A0A4S2N7I0</accession>
<feature type="domain" description="GDP/GTP exchange factor Sec2 N-terminal" evidence="4">
    <location>
        <begin position="103"/>
        <end position="174"/>
    </location>
</feature>
<evidence type="ECO:0000256" key="3">
    <source>
        <dbReference type="SAM" id="MobiDB-lite"/>
    </source>
</evidence>
<dbReference type="SUPFAM" id="SSF144284">
    <property type="entry name" value="Sec2 N-terminal region"/>
    <property type="match status" value="1"/>
</dbReference>
<feature type="coiled-coil region" evidence="2">
    <location>
        <begin position="106"/>
        <end position="169"/>
    </location>
</feature>
<dbReference type="EMBL" id="ML220112">
    <property type="protein sequence ID" value="TGZ85156.1"/>
    <property type="molecule type" value="Genomic_DNA"/>
</dbReference>
<dbReference type="GO" id="GO:0006887">
    <property type="term" value="P:exocytosis"/>
    <property type="evidence" value="ECO:0007669"/>
    <property type="project" value="TreeGrafter"/>
</dbReference>
<feature type="region of interest" description="Disordered" evidence="3">
    <location>
        <begin position="40"/>
        <end position="81"/>
    </location>
</feature>
<dbReference type="GO" id="GO:0051286">
    <property type="term" value="C:cell tip"/>
    <property type="evidence" value="ECO:0007669"/>
    <property type="project" value="TreeGrafter"/>
</dbReference>
<dbReference type="Proteomes" id="UP000298138">
    <property type="component" value="Unassembled WGS sequence"/>
</dbReference>
<sequence length="204" mass="22150">MSEPAATSESDTESCCPSCGAPETAQSRIADLEAQVQLLKSKNTSTAEQLAEREHELQRLRSVSTSTAPTSPSTSEPPGRITSFLATTLRRAGPPSPPGDCSAAELARERKLRLEAEEKLQRVTAEVEDLSASLFQSANEMVAEERRIRSKLEQRVSVLEKREKEKEGRLGMLERAVETISRVRVLLNGSGGTTTPEEGSVKGK</sequence>
<dbReference type="InParanoid" id="A0A4S2N7I0"/>
<dbReference type="InterPro" id="IPR009449">
    <property type="entry name" value="Sec2_N"/>
</dbReference>
<dbReference type="PANTHER" id="PTHR14430:SF4">
    <property type="entry name" value="GDP_GTP EXCHANGE FACTOR SEC2 N-TERMINAL DOMAIN-CONTAINING PROTEIN"/>
    <property type="match status" value="1"/>
</dbReference>
<protein>
    <recommendedName>
        <fullName evidence="4">GDP/GTP exchange factor Sec2 N-terminal domain-containing protein</fullName>
    </recommendedName>
</protein>
<feature type="compositionally biased region" description="Polar residues" evidence="3">
    <location>
        <begin position="1"/>
        <end position="15"/>
    </location>
</feature>
<gene>
    <name evidence="5" type="ORF">EX30DRAFT_17711</name>
</gene>
<dbReference type="AlphaFoldDB" id="A0A4S2N7I0"/>
<dbReference type="GO" id="GO:0070319">
    <property type="term" value="C:Golgi to plasma membrane transport vesicle"/>
    <property type="evidence" value="ECO:0007669"/>
    <property type="project" value="TreeGrafter"/>
</dbReference>
<evidence type="ECO:0000313" key="5">
    <source>
        <dbReference type="EMBL" id="TGZ85156.1"/>
    </source>
</evidence>
<evidence type="ECO:0000259" key="4">
    <source>
        <dbReference type="Pfam" id="PF06428"/>
    </source>
</evidence>
<feature type="region of interest" description="Disordered" evidence="3">
    <location>
        <begin position="1"/>
        <end position="24"/>
    </location>
</feature>
<reference evidence="5 6" key="1">
    <citation type="submission" date="2019-04" db="EMBL/GenBank/DDBJ databases">
        <title>Comparative genomics and transcriptomics to analyze fruiting body development in filamentous ascomycetes.</title>
        <authorList>
            <consortium name="DOE Joint Genome Institute"/>
            <person name="Lutkenhaus R."/>
            <person name="Traeger S."/>
            <person name="Breuer J."/>
            <person name="Kuo A."/>
            <person name="Lipzen A."/>
            <person name="Pangilinan J."/>
            <person name="Dilworth D."/>
            <person name="Sandor L."/>
            <person name="Poggeler S."/>
            <person name="Barry K."/>
            <person name="Grigoriev I.V."/>
            <person name="Nowrousian M."/>
        </authorList>
    </citation>
    <scope>NUCLEOTIDE SEQUENCE [LARGE SCALE GENOMIC DNA]</scope>
    <source>
        <strain evidence="5 6">CBS 389.68</strain>
    </source>
</reference>